<feature type="transmembrane region" description="Helical" evidence="7">
    <location>
        <begin position="553"/>
        <end position="576"/>
    </location>
</feature>
<feature type="compositionally biased region" description="Basic and acidic residues" evidence="6">
    <location>
        <begin position="89"/>
        <end position="135"/>
    </location>
</feature>
<protein>
    <submittedName>
        <fullName evidence="10">NADH-quinone oxidoreductase subunit L</fullName>
        <ecNumber evidence="10">1.6.5.11</ecNumber>
    </submittedName>
</protein>
<dbReference type="Gene3D" id="1.20.5.2700">
    <property type="match status" value="1"/>
</dbReference>
<dbReference type="NCBIfam" id="TIGR01974">
    <property type="entry name" value="NDH_I_L"/>
    <property type="match status" value="1"/>
</dbReference>
<feature type="transmembrane region" description="Helical" evidence="7">
    <location>
        <begin position="412"/>
        <end position="433"/>
    </location>
</feature>
<evidence type="ECO:0000256" key="4">
    <source>
        <dbReference type="ARBA" id="ARBA00023136"/>
    </source>
</evidence>
<dbReference type="PANTHER" id="PTHR42829:SF2">
    <property type="entry name" value="NADH-UBIQUINONE OXIDOREDUCTASE CHAIN 5"/>
    <property type="match status" value="1"/>
</dbReference>
<dbReference type="NCBIfam" id="NF005141">
    <property type="entry name" value="PRK06590.1"/>
    <property type="match status" value="1"/>
</dbReference>
<dbReference type="GO" id="GO:0008137">
    <property type="term" value="F:NADH dehydrogenase (ubiquinone) activity"/>
    <property type="evidence" value="ECO:0007669"/>
    <property type="project" value="InterPro"/>
</dbReference>
<dbReference type="GO" id="GO:0012505">
    <property type="term" value="C:endomembrane system"/>
    <property type="evidence" value="ECO:0007669"/>
    <property type="project" value="UniProtKB-SubCell"/>
</dbReference>
<dbReference type="PRINTS" id="PR01434">
    <property type="entry name" value="NADHDHGNASE5"/>
</dbReference>
<comment type="subcellular location">
    <subcellularLocation>
        <location evidence="1">Endomembrane system</location>
        <topology evidence="1">Multi-pass membrane protein</topology>
    </subcellularLocation>
    <subcellularLocation>
        <location evidence="5">Membrane</location>
        <topology evidence="5">Multi-pass membrane protein</topology>
    </subcellularLocation>
</comment>
<evidence type="ECO:0000259" key="8">
    <source>
        <dbReference type="Pfam" id="PF00361"/>
    </source>
</evidence>
<sequence length="809" mass="88515">MDPEIYKQTGDWLKCLLTIAWLLPLAGFVAEIFAGYWSTRLKKTAAYLAVGCIGTGFVCSLLASIIWLNATDWHPLTPHHAAHDEVAHGDGEDAAGEHHEPGHAEEGHAEEKHAAADHDHPVAADDTHSEAEHDGPTAVSGTYYQIAHFGKLKLDIGYYIDSLTLVMFTMVTLIATCIHVFAIGYMSDELTEDYEDHFVHVGQGHLHRPGRFYRFFAFLSLFCFSMLGLVIAGNVFMVFVFWELVGICSYLLIGFYVERKSASTAANKAFIVNRVGDFGFLIGLMILWTSFGTFTFTQPDEALAKTDPGLFQMLRDDQGQITTQMAEDESKLVVLHGAGGEESTIPYYLMVAAGIGIFCGCVGKSAQFPLQTWLPDAMEGPTPVSALVHSATMVAAGVYLVGRFYPMFMPEVLLTIAYIGGITLFMAATIAIVATDIKRVLAYSTISQLGYMMLGLGVGGWAAGLLHLITHAFFKSLMFLCSGSVIHGCHHEQEMPKMGGLRKKMPITAYTMLIGVIAITGLAIPGVLAFSGYHSKDAILATSLAYARLNGSHPLLFFLPLAGAGITAFYMFRLWFYTFAGEPRDEHVHDHAHESPWVMTAPLLILSVFAAFVAVGGEEGPLWSMLVHSEPVGVANGTEAIPPGNINLPSHAHVGEVHAEAGRYALSIAVMGGVLAYLFYGIRVLNPSDVKRQLSGVHEFLVEKWRFDELYDVMFVRPVHVVSGWISAFDRVVIDGFLHGTAKVTMDVSQIDRRFDETVIDGIVNWIGQKTFAIGRSLSVVQTGQLRQYVVFIAGGLFGVLMLVYLLSF</sequence>
<feature type="transmembrane region" description="Helical" evidence="7">
    <location>
        <begin position="440"/>
        <end position="462"/>
    </location>
</feature>
<dbReference type="PRINTS" id="PR01435">
    <property type="entry name" value="NPOXDRDTASE5"/>
</dbReference>
<name>A0A5C6BRX3_9PLAN</name>
<dbReference type="Proteomes" id="UP000320735">
    <property type="component" value="Unassembled WGS sequence"/>
</dbReference>
<dbReference type="AlphaFoldDB" id="A0A5C6BRX3"/>
<feature type="region of interest" description="Disordered" evidence="6">
    <location>
        <begin position="89"/>
        <end position="136"/>
    </location>
</feature>
<feature type="transmembrane region" description="Helical" evidence="7">
    <location>
        <begin position="46"/>
        <end position="68"/>
    </location>
</feature>
<dbReference type="InterPro" id="IPR003945">
    <property type="entry name" value="NU5C-like"/>
</dbReference>
<feature type="transmembrane region" description="Helical" evidence="7">
    <location>
        <begin position="507"/>
        <end position="533"/>
    </location>
</feature>
<gene>
    <name evidence="10" type="primary">nuoL_3</name>
    <name evidence="10" type="ORF">CA54_36670</name>
</gene>
<dbReference type="InterPro" id="IPR001516">
    <property type="entry name" value="Proton_antipo_N"/>
</dbReference>
<evidence type="ECO:0000256" key="6">
    <source>
        <dbReference type="SAM" id="MobiDB-lite"/>
    </source>
</evidence>
<evidence type="ECO:0000259" key="9">
    <source>
        <dbReference type="Pfam" id="PF00662"/>
    </source>
</evidence>
<evidence type="ECO:0000256" key="1">
    <source>
        <dbReference type="ARBA" id="ARBA00004127"/>
    </source>
</evidence>
<evidence type="ECO:0000313" key="11">
    <source>
        <dbReference type="Proteomes" id="UP000320735"/>
    </source>
</evidence>
<keyword evidence="11" id="KW-1185">Reference proteome</keyword>
<accession>A0A5C6BRX3</accession>
<keyword evidence="3 7" id="KW-1133">Transmembrane helix</keyword>
<feature type="transmembrane region" description="Helical" evidence="7">
    <location>
        <begin position="278"/>
        <end position="297"/>
    </location>
</feature>
<dbReference type="GO" id="GO:0015990">
    <property type="term" value="P:electron transport coupled proton transport"/>
    <property type="evidence" value="ECO:0007669"/>
    <property type="project" value="TreeGrafter"/>
</dbReference>
<reference evidence="10 11" key="1">
    <citation type="submission" date="2019-02" db="EMBL/GenBank/DDBJ databases">
        <title>Deep-cultivation of Planctomycetes and their phenomic and genomic characterization uncovers novel biology.</title>
        <authorList>
            <person name="Wiegand S."/>
            <person name="Jogler M."/>
            <person name="Boedeker C."/>
            <person name="Pinto D."/>
            <person name="Vollmers J."/>
            <person name="Rivas-Marin E."/>
            <person name="Kohn T."/>
            <person name="Peeters S.H."/>
            <person name="Heuer A."/>
            <person name="Rast P."/>
            <person name="Oberbeckmann S."/>
            <person name="Bunk B."/>
            <person name="Jeske O."/>
            <person name="Meyerdierks A."/>
            <person name="Storesund J.E."/>
            <person name="Kallscheuer N."/>
            <person name="Luecker S."/>
            <person name="Lage O.M."/>
            <person name="Pohl T."/>
            <person name="Merkel B.J."/>
            <person name="Hornburger P."/>
            <person name="Mueller R.-W."/>
            <person name="Bruemmer F."/>
            <person name="Labrenz M."/>
            <person name="Spormann A.M."/>
            <person name="Op Den Camp H."/>
            <person name="Overmann J."/>
            <person name="Amann R."/>
            <person name="Jetten M.S.M."/>
            <person name="Mascher T."/>
            <person name="Medema M.H."/>
            <person name="Devos D.P."/>
            <person name="Kaster A.-K."/>
            <person name="Ovreas L."/>
            <person name="Rohde M."/>
            <person name="Galperin M.Y."/>
            <person name="Jogler C."/>
        </authorList>
    </citation>
    <scope>NUCLEOTIDE SEQUENCE [LARGE SCALE GENOMIC DNA]</scope>
    <source>
        <strain evidence="10 11">CA54</strain>
    </source>
</reference>
<keyword evidence="4 7" id="KW-0472">Membrane</keyword>
<dbReference type="PANTHER" id="PTHR42829">
    <property type="entry name" value="NADH-UBIQUINONE OXIDOREDUCTASE CHAIN 5"/>
    <property type="match status" value="1"/>
</dbReference>
<feature type="transmembrane region" description="Helical" evidence="7">
    <location>
        <begin position="239"/>
        <end position="257"/>
    </location>
</feature>
<dbReference type="GO" id="GO:0016020">
    <property type="term" value="C:membrane"/>
    <property type="evidence" value="ECO:0007669"/>
    <property type="project" value="UniProtKB-SubCell"/>
</dbReference>
<dbReference type="Pfam" id="PF00662">
    <property type="entry name" value="Proton_antipo_N"/>
    <property type="match status" value="1"/>
</dbReference>
<feature type="transmembrane region" description="Helical" evidence="7">
    <location>
        <begin position="384"/>
        <end position="406"/>
    </location>
</feature>
<dbReference type="InterPro" id="IPR001750">
    <property type="entry name" value="ND/Mrp_TM"/>
</dbReference>
<dbReference type="OrthoDB" id="9807568at2"/>
<feature type="transmembrane region" description="Helical" evidence="7">
    <location>
        <begin position="597"/>
        <end position="617"/>
    </location>
</feature>
<evidence type="ECO:0000313" key="10">
    <source>
        <dbReference type="EMBL" id="TWU14798.1"/>
    </source>
</evidence>
<dbReference type="RefSeq" id="WP_146372067.1">
    <property type="nucleotide sequence ID" value="NZ_SJPP01000001.1"/>
</dbReference>
<keyword evidence="2 5" id="KW-0812">Transmembrane</keyword>
<feature type="transmembrane region" description="Helical" evidence="7">
    <location>
        <begin position="664"/>
        <end position="682"/>
    </location>
</feature>
<evidence type="ECO:0000256" key="5">
    <source>
        <dbReference type="RuleBase" id="RU000320"/>
    </source>
</evidence>
<dbReference type="GO" id="GO:0042773">
    <property type="term" value="P:ATP synthesis coupled electron transport"/>
    <property type="evidence" value="ECO:0007669"/>
    <property type="project" value="InterPro"/>
</dbReference>
<dbReference type="Pfam" id="PF00361">
    <property type="entry name" value="Proton_antipo_M"/>
    <property type="match status" value="1"/>
</dbReference>
<proteinExistence type="predicted"/>
<comment type="caution">
    <text evidence="10">The sequence shown here is derived from an EMBL/GenBank/DDBJ whole genome shotgun (WGS) entry which is preliminary data.</text>
</comment>
<keyword evidence="10" id="KW-0560">Oxidoreductase</keyword>
<feature type="transmembrane region" description="Helical" evidence="7">
    <location>
        <begin position="789"/>
        <end position="808"/>
    </location>
</feature>
<dbReference type="GO" id="GO:0003954">
    <property type="term" value="F:NADH dehydrogenase activity"/>
    <property type="evidence" value="ECO:0007669"/>
    <property type="project" value="TreeGrafter"/>
</dbReference>
<feature type="transmembrane region" description="Helical" evidence="7">
    <location>
        <begin position="12"/>
        <end position="34"/>
    </location>
</feature>
<dbReference type="InterPro" id="IPR018393">
    <property type="entry name" value="NADHpl_OxRdtase_5_subgr"/>
</dbReference>
<dbReference type="EMBL" id="SJPP01000001">
    <property type="protein sequence ID" value="TWU14798.1"/>
    <property type="molecule type" value="Genomic_DNA"/>
</dbReference>
<evidence type="ECO:0000256" key="2">
    <source>
        <dbReference type="ARBA" id="ARBA00022692"/>
    </source>
</evidence>
<feature type="transmembrane region" description="Helical" evidence="7">
    <location>
        <begin position="212"/>
        <end position="233"/>
    </location>
</feature>
<feature type="transmembrane region" description="Helical" evidence="7">
    <location>
        <begin position="163"/>
        <end position="185"/>
    </location>
</feature>
<feature type="domain" description="NADH:quinone oxidoreductase/Mrp antiporter transmembrane" evidence="8">
    <location>
        <begin position="232"/>
        <end position="547"/>
    </location>
</feature>
<evidence type="ECO:0000256" key="7">
    <source>
        <dbReference type="SAM" id="Phobius"/>
    </source>
</evidence>
<feature type="domain" description="NADH-Ubiquinone oxidoreductase (complex I) chain 5 N-terminal" evidence="9">
    <location>
        <begin position="149"/>
        <end position="189"/>
    </location>
</feature>
<organism evidence="10 11">
    <name type="scientific">Symmachiella macrocystis</name>
    <dbReference type="NCBI Taxonomy" id="2527985"/>
    <lineage>
        <taxon>Bacteria</taxon>
        <taxon>Pseudomonadati</taxon>
        <taxon>Planctomycetota</taxon>
        <taxon>Planctomycetia</taxon>
        <taxon>Planctomycetales</taxon>
        <taxon>Planctomycetaceae</taxon>
        <taxon>Symmachiella</taxon>
    </lineage>
</organism>
<dbReference type="EC" id="1.6.5.11" evidence="10"/>
<evidence type="ECO:0000256" key="3">
    <source>
        <dbReference type="ARBA" id="ARBA00022989"/>
    </source>
</evidence>